<dbReference type="PANTHER" id="PTHR34825">
    <property type="entry name" value="CONSERVED PROTEIN, WITH A WEAK D-GALACTARATE DEHYDRATASE/ALTRONATE HYDROLASE DOMAIN"/>
    <property type="match status" value="1"/>
</dbReference>
<dbReference type="OrthoDB" id="2407796at2759"/>
<accession>A0A9N9ECK3</accession>
<dbReference type="AlphaFoldDB" id="A0A9N9ECK3"/>
<organism evidence="1 2">
    <name type="scientific">Paraglomus brasilianum</name>
    <dbReference type="NCBI Taxonomy" id="144538"/>
    <lineage>
        <taxon>Eukaryota</taxon>
        <taxon>Fungi</taxon>
        <taxon>Fungi incertae sedis</taxon>
        <taxon>Mucoromycota</taxon>
        <taxon>Glomeromycotina</taxon>
        <taxon>Glomeromycetes</taxon>
        <taxon>Paraglomerales</taxon>
        <taxon>Paraglomeraceae</taxon>
        <taxon>Paraglomus</taxon>
    </lineage>
</organism>
<sequence>GSFFAVLKEGCGTISDCGAVISKYFMTGVTPAFRKGMSPLHEAQIISGNVELHGICGFTEEEVTTLVQHYLHKDKHEADKIVYSMRRLYNGYYFANTAYDESNPQPPLLYNPQLVFHYIRTYESSGVVTVPNEYTSVHSMHILRSIADSRGFSVDDLIQLIISGSVETKTVNEFGYIDLLSLGKDRNLTWSLLLYLGILTHSPREGHLRIPNNVIKTESSDGPVFDNLVNGSVDEFIELLKTFLQTRTVRSLQNA</sequence>
<dbReference type="Proteomes" id="UP000789739">
    <property type="component" value="Unassembled WGS sequence"/>
</dbReference>
<protein>
    <submittedName>
        <fullName evidence="1">697_t:CDS:1</fullName>
    </submittedName>
</protein>
<proteinExistence type="predicted"/>
<reference evidence="1" key="1">
    <citation type="submission" date="2021-06" db="EMBL/GenBank/DDBJ databases">
        <authorList>
            <person name="Kallberg Y."/>
            <person name="Tangrot J."/>
            <person name="Rosling A."/>
        </authorList>
    </citation>
    <scope>NUCLEOTIDE SEQUENCE</scope>
    <source>
        <strain evidence="1">BR232B</strain>
    </source>
</reference>
<name>A0A9N9ECK3_9GLOM</name>
<dbReference type="PANTHER" id="PTHR34825:SF1">
    <property type="entry name" value="AAA-ATPASE-LIKE DOMAIN-CONTAINING PROTEIN"/>
    <property type="match status" value="1"/>
</dbReference>
<feature type="non-terminal residue" evidence="1">
    <location>
        <position position="1"/>
    </location>
</feature>
<keyword evidence="2" id="KW-1185">Reference proteome</keyword>
<evidence type="ECO:0000313" key="1">
    <source>
        <dbReference type="EMBL" id="CAG8673031.1"/>
    </source>
</evidence>
<comment type="caution">
    <text evidence="1">The sequence shown here is derived from an EMBL/GenBank/DDBJ whole genome shotgun (WGS) entry which is preliminary data.</text>
</comment>
<feature type="non-terminal residue" evidence="1">
    <location>
        <position position="255"/>
    </location>
</feature>
<dbReference type="EMBL" id="CAJVPI010005276">
    <property type="protein sequence ID" value="CAG8673031.1"/>
    <property type="molecule type" value="Genomic_DNA"/>
</dbReference>
<evidence type="ECO:0000313" key="2">
    <source>
        <dbReference type="Proteomes" id="UP000789739"/>
    </source>
</evidence>
<gene>
    <name evidence="1" type="ORF">PBRASI_LOCUS11405</name>
</gene>